<dbReference type="RefSeq" id="WP_125310377.1">
    <property type="nucleotide sequence ID" value="NZ_RSEC01000046.1"/>
</dbReference>
<evidence type="ECO:0000313" key="4">
    <source>
        <dbReference type="Proteomes" id="UP000267081"/>
    </source>
</evidence>
<dbReference type="OrthoDB" id="3678781at2"/>
<evidence type="ECO:0000256" key="2">
    <source>
        <dbReference type="SAM" id="SignalP"/>
    </source>
</evidence>
<proteinExistence type="predicted"/>
<dbReference type="InterPro" id="IPR013517">
    <property type="entry name" value="FG-GAP"/>
</dbReference>
<dbReference type="SUPFAM" id="SSF69318">
    <property type="entry name" value="Integrin alpha N-terminal domain"/>
    <property type="match status" value="1"/>
</dbReference>
<keyword evidence="1 2" id="KW-0732">Signal</keyword>
<evidence type="ECO:0000313" key="3">
    <source>
        <dbReference type="EMBL" id="RSD17084.1"/>
    </source>
</evidence>
<evidence type="ECO:0000256" key="1">
    <source>
        <dbReference type="ARBA" id="ARBA00022729"/>
    </source>
</evidence>
<name>A0A427T8H6_9PSEU</name>
<dbReference type="InterPro" id="IPR028994">
    <property type="entry name" value="Integrin_alpha_N"/>
</dbReference>
<protein>
    <submittedName>
        <fullName evidence="3">VCBS repeat-containing protein</fullName>
    </submittedName>
</protein>
<comment type="caution">
    <text evidence="3">The sequence shown here is derived from an EMBL/GenBank/DDBJ whole genome shotgun (WGS) entry which is preliminary data.</text>
</comment>
<feature type="signal peptide" evidence="2">
    <location>
        <begin position="1"/>
        <end position="29"/>
    </location>
</feature>
<dbReference type="EMBL" id="RSEC01000046">
    <property type="protein sequence ID" value="RSD17084.1"/>
    <property type="molecule type" value="Genomic_DNA"/>
</dbReference>
<sequence>MNRTGIVRTATVAGVTAALGLAAAAPALAAPPVTTAADLNGDGELETVTVRQTGDDQLISATVDGTSTSIRLPLDSQFGLEALRVADLNGDGRAELIVTRSVGANTTFFSALHFDGRTLSPVVGPDDQPFSFAEGGGVAAHLGYTCNPFERGRAFAVVASENDDVSRPTGQFTYSGTRTAYTLRDGALSVQESTPITARPVNDPLLAVDAAGCA</sequence>
<keyword evidence="4" id="KW-1185">Reference proteome</keyword>
<dbReference type="Pfam" id="PF13517">
    <property type="entry name" value="FG-GAP_3"/>
    <property type="match status" value="1"/>
</dbReference>
<gene>
    <name evidence="3" type="ORF">EIY87_19955</name>
</gene>
<organism evidence="3 4">
    <name type="scientific">Amycolatopsis eburnea</name>
    <dbReference type="NCBI Taxonomy" id="2267691"/>
    <lineage>
        <taxon>Bacteria</taxon>
        <taxon>Bacillati</taxon>
        <taxon>Actinomycetota</taxon>
        <taxon>Actinomycetes</taxon>
        <taxon>Pseudonocardiales</taxon>
        <taxon>Pseudonocardiaceae</taxon>
        <taxon>Amycolatopsis</taxon>
    </lineage>
</organism>
<reference evidence="3 4" key="1">
    <citation type="submission" date="2018-12" db="EMBL/GenBank/DDBJ databases">
        <title>Amycolatopsis eburnea sp. nov. actinomycete associate with arbuscular mycorrhiza fungal spore.</title>
        <authorList>
            <person name="Lumyong S."/>
            <person name="Chaiya L."/>
        </authorList>
    </citation>
    <scope>NUCLEOTIDE SEQUENCE [LARGE SCALE GENOMIC DNA]</scope>
    <source>
        <strain evidence="3 4">GLM-1</strain>
    </source>
</reference>
<feature type="chain" id="PRO_5019372593" evidence="2">
    <location>
        <begin position="30"/>
        <end position="214"/>
    </location>
</feature>
<dbReference type="AlphaFoldDB" id="A0A427T8H6"/>
<dbReference type="Proteomes" id="UP000267081">
    <property type="component" value="Unassembled WGS sequence"/>
</dbReference>
<accession>A0A427T8H6</accession>